<evidence type="ECO:0000256" key="1">
    <source>
        <dbReference type="ARBA" id="ARBA00023002"/>
    </source>
</evidence>
<dbReference type="PANTHER" id="PTHR13789">
    <property type="entry name" value="MONOOXYGENASE"/>
    <property type="match status" value="1"/>
</dbReference>
<dbReference type="GO" id="GO:0004497">
    <property type="term" value="F:monooxygenase activity"/>
    <property type="evidence" value="ECO:0007669"/>
    <property type="project" value="UniProtKB-KW"/>
</dbReference>
<dbReference type="Proteomes" id="UP000295375">
    <property type="component" value="Unassembled WGS sequence"/>
</dbReference>
<dbReference type="PRINTS" id="PR00420">
    <property type="entry name" value="RNGMNOXGNASE"/>
</dbReference>
<feature type="domain" description="FAD-binding" evidence="3">
    <location>
        <begin position="6"/>
        <end position="311"/>
    </location>
</feature>
<comment type="caution">
    <text evidence="4">The sequence shown here is derived from an EMBL/GenBank/DDBJ whole genome shotgun (WGS) entry which is preliminary data.</text>
</comment>
<dbReference type="OrthoDB" id="9782160at2"/>
<dbReference type="SUPFAM" id="SSF51905">
    <property type="entry name" value="FAD/NAD(P)-binding domain"/>
    <property type="match status" value="1"/>
</dbReference>
<gene>
    <name evidence="4" type="ORF">EV696_101136</name>
</gene>
<proteinExistence type="predicted"/>
<dbReference type="InterPro" id="IPR002938">
    <property type="entry name" value="FAD-bd"/>
</dbReference>
<dbReference type="InterPro" id="IPR036188">
    <property type="entry name" value="FAD/NAD-bd_sf"/>
</dbReference>
<dbReference type="Pfam" id="PF01494">
    <property type="entry name" value="FAD_binding_3"/>
    <property type="match status" value="1"/>
</dbReference>
<evidence type="ECO:0000259" key="3">
    <source>
        <dbReference type="Pfam" id="PF01494"/>
    </source>
</evidence>
<dbReference type="GO" id="GO:0071949">
    <property type="term" value="F:FAD binding"/>
    <property type="evidence" value="ECO:0007669"/>
    <property type="project" value="InterPro"/>
</dbReference>
<dbReference type="PANTHER" id="PTHR13789:SF309">
    <property type="entry name" value="PUTATIVE (AFU_ORTHOLOGUE AFUA_6G14510)-RELATED"/>
    <property type="match status" value="1"/>
</dbReference>
<accession>A0A4R6UXY8</accession>
<keyword evidence="5" id="KW-1185">Reference proteome</keyword>
<organism evidence="4 5">
    <name type="scientific">Permianibacter aggregans</name>
    <dbReference type="NCBI Taxonomy" id="1510150"/>
    <lineage>
        <taxon>Bacteria</taxon>
        <taxon>Pseudomonadati</taxon>
        <taxon>Pseudomonadota</taxon>
        <taxon>Gammaproteobacteria</taxon>
        <taxon>Pseudomonadales</taxon>
        <taxon>Pseudomonadaceae</taxon>
        <taxon>Permianibacter</taxon>
    </lineage>
</organism>
<dbReference type="EMBL" id="SNYM01000001">
    <property type="protein sequence ID" value="TDQ51166.1"/>
    <property type="molecule type" value="Genomic_DNA"/>
</dbReference>
<evidence type="ECO:0000313" key="5">
    <source>
        <dbReference type="Proteomes" id="UP000295375"/>
    </source>
</evidence>
<keyword evidence="1" id="KW-0560">Oxidoreductase</keyword>
<evidence type="ECO:0000256" key="2">
    <source>
        <dbReference type="ARBA" id="ARBA00023033"/>
    </source>
</evidence>
<name>A0A4R6UXY8_9GAMM</name>
<dbReference type="AlphaFoldDB" id="A0A4R6UXY8"/>
<dbReference type="RefSeq" id="WP_133587018.1">
    <property type="nucleotide sequence ID" value="NZ_CP037953.1"/>
</dbReference>
<sequence>MHAQRIAIIGAGTAGLATASYLAKQQHDVTVFDQIPRQGPVGAGLLLQPSGQRVLADLGALDAIQQQGSRIDALHGVNHWRIPVLHLRYRDAAADAFGIGIHRAHLARELAAAAVAAGATIRYGATVSTLSDCTLEINEHQRQSFDAVIIANGTRSLLSNALRIPQRKAPYPWGALWAIVESEEWPERQRLLQRYRGARHMMGVLPTGLHPVTGRPCYSLFWSLPSSDYMRWRSEPFHRWQDQLQDFWPEAKPLIERMQADQVYWASYADIVMKRWHDQNRLCIGDAAHAMSPQLGQGVNLALQDAQVLSSVMQRSDNIGQAFAEYSRQRRRTLNFYQTASRWMTPLYQSTWPVGWLRDLSSLVSCHLPMVKTINLRVLCGGKVTEKAGAFSPEMVS</sequence>
<dbReference type="Gene3D" id="3.30.9.10">
    <property type="entry name" value="D-Amino Acid Oxidase, subunit A, domain 2"/>
    <property type="match status" value="1"/>
</dbReference>
<dbReference type="InterPro" id="IPR050493">
    <property type="entry name" value="FAD-dep_Monooxygenase_BioMet"/>
</dbReference>
<dbReference type="Gene3D" id="3.50.50.60">
    <property type="entry name" value="FAD/NAD(P)-binding domain"/>
    <property type="match status" value="1"/>
</dbReference>
<evidence type="ECO:0000313" key="4">
    <source>
        <dbReference type="EMBL" id="TDQ51166.1"/>
    </source>
</evidence>
<keyword evidence="2" id="KW-0503">Monooxygenase</keyword>
<reference evidence="4 5" key="1">
    <citation type="submission" date="2019-03" db="EMBL/GenBank/DDBJ databases">
        <title>Genomic Encyclopedia of Type Strains, Phase IV (KMG-IV): sequencing the most valuable type-strain genomes for metagenomic binning, comparative biology and taxonomic classification.</title>
        <authorList>
            <person name="Goeker M."/>
        </authorList>
    </citation>
    <scope>NUCLEOTIDE SEQUENCE [LARGE SCALE GENOMIC DNA]</scope>
    <source>
        <strain evidence="4 5">DSM 103792</strain>
    </source>
</reference>
<protein>
    <submittedName>
        <fullName evidence="4">2-polyprenyl-6-methoxyphenol hydroxylase-like FAD-dependent oxidoreductase</fullName>
    </submittedName>
</protein>